<organism evidence="1 2">
    <name type="scientific">Halorubrum sodomense</name>
    <dbReference type="NCBI Taxonomy" id="35743"/>
    <lineage>
        <taxon>Archaea</taxon>
        <taxon>Methanobacteriati</taxon>
        <taxon>Methanobacteriota</taxon>
        <taxon>Stenosarchaea group</taxon>
        <taxon>Halobacteria</taxon>
        <taxon>Halobacteriales</taxon>
        <taxon>Haloferacaceae</taxon>
        <taxon>Halorubrum</taxon>
    </lineage>
</organism>
<proteinExistence type="predicted"/>
<dbReference type="Pfam" id="PF25941">
    <property type="entry name" value="PDDEXK_16"/>
    <property type="match status" value="1"/>
</dbReference>
<reference evidence="2" key="1">
    <citation type="submission" date="2016-10" db="EMBL/GenBank/DDBJ databases">
        <authorList>
            <person name="Varghese N."/>
            <person name="Submissions S."/>
        </authorList>
    </citation>
    <scope>NUCLEOTIDE SEQUENCE [LARGE SCALE GENOMIC DNA]</scope>
    <source>
        <strain evidence="2">RD 26</strain>
    </source>
</reference>
<dbReference type="EMBL" id="FOYN01000001">
    <property type="protein sequence ID" value="SFR30369.1"/>
    <property type="molecule type" value="Genomic_DNA"/>
</dbReference>
<protein>
    <recommendedName>
        <fullName evidence="3">PD(D/E)XK endonuclease domain-containing protein</fullName>
    </recommendedName>
</protein>
<evidence type="ECO:0000313" key="2">
    <source>
        <dbReference type="Proteomes" id="UP000198932"/>
    </source>
</evidence>
<name>A0A1I6FK92_HALSD</name>
<dbReference type="STRING" id="35743.SAMN04487937_0189"/>
<dbReference type="OrthoDB" id="190864at2157"/>
<evidence type="ECO:0008006" key="3">
    <source>
        <dbReference type="Google" id="ProtNLM"/>
    </source>
</evidence>
<dbReference type="RefSeq" id="WP_092919536.1">
    <property type="nucleotide sequence ID" value="NZ_FOYN01000001.1"/>
</dbReference>
<dbReference type="InterPro" id="IPR058715">
    <property type="entry name" value="PDDEXK_nuclease-rel"/>
</dbReference>
<accession>A0A1I6FK92</accession>
<evidence type="ECO:0000313" key="1">
    <source>
        <dbReference type="EMBL" id="SFR30369.1"/>
    </source>
</evidence>
<sequence>MSRASGPVSSKRAGENAEAAVLEAVDGLAYVPDTETEHVDARAETLVVPSRSLPFVGICLLEAGSLVEIKSAIPRLASGRRGRFYLRREQHELLRDAGGSYLFAVCEPRPGRDPVAMKVVPATVADDAITAWRSGGDDRPECSQVAWSRIFHPSEVEP</sequence>
<dbReference type="AlphaFoldDB" id="A0A1I6FK92"/>
<keyword evidence="2" id="KW-1185">Reference proteome</keyword>
<dbReference type="Proteomes" id="UP000198932">
    <property type="component" value="Unassembled WGS sequence"/>
</dbReference>
<gene>
    <name evidence="1" type="ORF">SAMN04487937_0189</name>
</gene>